<protein>
    <submittedName>
        <fullName evidence="2">Uncharacterized protein</fullName>
    </submittedName>
</protein>
<evidence type="ECO:0000313" key="3">
    <source>
        <dbReference type="Proteomes" id="UP000607653"/>
    </source>
</evidence>
<comment type="caution">
    <text evidence="2">The sequence shown here is derived from an EMBL/GenBank/DDBJ whole genome shotgun (WGS) entry which is preliminary data.</text>
</comment>
<sequence>MQGGCAWKAPISKSSLCHRGPTAACPHKRILPSSTTKDKQSMHCQEQVFDSPTTESDSIGGCNFLSG</sequence>
<organism evidence="2 3">
    <name type="scientific">Nelumbo nucifera</name>
    <name type="common">Sacred lotus</name>
    <dbReference type="NCBI Taxonomy" id="4432"/>
    <lineage>
        <taxon>Eukaryota</taxon>
        <taxon>Viridiplantae</taxon>
        <taxon>Streptophyta</taxon>
        <taxon>Embryophyta</taxon>
        <taxon>Tracheophyta</taxon>
        <taxon>Spermatophyta</taxon>
        <taxon>Magnoliopsida</taxon>
        <taxon>Proteales</taxon>
        <taxon>Nelumbonaceae</taxon>
        <taxon>Nelumbo</taxon>
    </lineage>
</organism>
<accession>A0A822Y2T1</accession>
<keyword evidence="3" id="KW-1185">Reference proteome</keyword>
<reference evidence="2 3" key="1">
    <citation type="journal article" date="2020" name="Mol. Biol. Evol.">
        <title>Distinct Expression and Methylation Patterns for Genes with Different Fates following a Single Whole-Genome Duplication in Flowering Plants.</title>
        <authorList>
            <person name="Shi T."/>
            <person name="Rahmani R.S."/>
            <person name="Gugger P.F."/>
            <person name="Wang M."/>
            <person name="Li H."/>
            <person name="Zhang Y."/>
            <person name="Li Z."/>
            <person name="Wang Q."/>
            <person name="Van de Peer Y."/>
            <person name="Marchal K."/>
            <person name="Chen J."/>
        </authorList>
    </citation>
    <scope>NUCLEOTIDE SEQUENCE [LARGE SCALE GENOMIC DNA]</scope>
    <source>
        <tissue evidence="2">Leaf</tissue>
    </source>
</reference>
<feature type="region of interest" description="Disordered" evidence="1">
    <location>
        <begin position="48"/>
        <end position="67"/>
    </location>
</feature>
<dbReference type="EMBL" id="DUZY01000001">
    <property type="protein sequence ID" value="DAD25365.1"/>
    <property type="molecule type" value="Genomic_DNA"/>
</dbReference>
<gene>
    <name evidence="2" type="ORF">HUJ06_026829</name>
</gene>
<dbReference type="Proteomes" id="UP000607653">
    <property type="component" value="Unassembled WGS sequence"/>
</dbReference>
<evidence type="ECO:0000313" key="2">
    <source>
        <dbReference type="EMBL" id="DAD25365.1"/>
    </source>
</evidence>
<name>A0A822Y2T1_NELNU</name>
<feature type="compositionally biased region" description="Polar residues" evidence="1">
    <location>
        <begin position="48"/>
        <end position="57"/>
    </location>
</feature>
<evidence type="ECO:0000256" key="1">
    <source>
        <dbReference type="SAM" id="MobiDB-lite"/>
    </source>
</evidence>
<dbReference type="AlphaFoldDB" id="A0A822Y2T1"/>
<proteinExistence type="predicted"/>